<name>A0A8J3Q2I9_9ACTN</name>
<accession>A0A8J3Q2I9</accession>
<evidence type="ECO:0000313" key="3">
    <source>
        <dbReference type="Proteomes" id="UP000612899"/>
    </source>
</evidence>
<sequence>MKRRLVQALAALAIAATGSLVAATPAAADDGGPVCILNQNSWLREFPWGPVYLTLSAGRGFRVHVVRPPAPYSPGTWYYGHGAEAPNRDGWIPAENCNF</sequence>
<comment type="caution">
    <text evidence="2">The sequence shown here is derived from an EMBL/GenBank/DDBJ whole genome shotgun (WGS) entry which is preliminary data.</text>
</comment>
<keyword evidence="1" id="KW-0732">Signal</keyword>
<dbReference type="RefSeq" id="WP_203906167.1">
    <property type="nucleotide sequence ID" value="NZ_BONY01000001.1"/>
</dbReference>
<reference evidence="2" key="1">
    <citation type="submission" date="2021-01" db="EMBL/GenBank/DDBJ databases">
        <title>Whole genome shotgun sequence of Rhizocola hellebori NBRC 109834.</title>
        <authorList>
            <person name="Komaki H."/>
            <person name="Tamura T."/>
        </authorList>
    </citation>
    <scope>NUCLEOTIDE SEQUENCE</scope>
    <source>
        <strain evidence="2">NBRC 109834</strain>
    </source>
</reference>
<dbReference type="EMBL" id="BONY01000001">
    <property type="protein sequence ID" value="GIH02252.1"/>
    <property type="molecule type" value="Genomic_DNA"/>
</dbReference>
<feature type="chain" id="PRO_5038876286" description="Secreted protein" evidence="1">
    <location>
        <begin position="23"/>
        <end position="99"/>
    </location>
</feature>
<evidence type="ECO:0000313" key="2">
    <source>
        <dbReference type="EMBL" id="GIH02252.1"/>
    </source>
</evidence>
<protein>
    <recommendedName>
        <fullName evidence="4">Secreted protein</fullName>
    </recommendedName>
</protein>
<evidence type="ECO:0000256" key="1">
    <source>
        <dbReference type="SAM" id="SignalP"/>
    </source>
</evidence>
<dbReference type="Proteomes" id="UP000612899">
    <property type="component" value="Unassembled WGS sequence"/>
</dbReference>
<keyword evidence="3" id="KW-1185">Reference proteome</keyword>
<dbReference type="AlphaFoldDB" id="A0A8J3Q2I9"/>
<gene>
    <name evidence="2" type="ORF">Rhe02_03190</name>
</gene>
<proteinExistence type="predicted"/>
<feature type="signal peptide" evidence="1">
    <location>
        <begin position="1"/>
        <end position="22"/>
    </location>
</feature>
<evidence type="ECO:0008006" key="4">
    <source>
        <dbReference type="Google" id="ProtNLM"/>
    </source>
</evidence>
<organism evidence="2 3">
    <name type="scientific">Rhizocola hellebori</name>
    <dbReference type="NCBI Taxonomy" id="1392758"/>
    <lineage>
        <taxon>Bacteria</taxon>
        <taxon>Bacillati</taxon>
        <taxon>Actinomycetota</taxon>
        <taxon>Actinomycetes</taxon>
        <taxon>Micromonosporales</taxon>
        <taxon>Micromonosporaceae</taxon>
        <taxon>Rhizocola</taxon>
    </lineage>
</organism>